<dbReference type="Pfam" id="PF24930">
    <property type="entry name" value="DUF7750"/>
    <property type="match status" value="1"/>
</dbReference>
<feature type="compositionally biased region" description="Polar residues" evidence="2">
    <location>
        <begin position="764"/>
        <end position="786"/>
    </location>
</feature>
<dbReference type="InterPro" id="IPR029058">
    <property type="entry name" value="AB_hydrolase_fold"/>
</dbReference>
<reference evidence="5 6" key="1">
    <citation type="journal article" date="2024" name="Plant Biotechnol. J.">
        <title>Dendrobium thyrsiflorum genome and its molecular insights into genes involved in important horticultural traits.</title>
        <authorList>
            <person name="Chen B."/>
            <person name="Wang J.Y."/>
            <person name="Zheng P.J."/>
            <person name="Li K.L."/>
            <person name="Liang Y.M."/>
            <person name="Chen X.F."/>
            <person name="Zhang C."/>
            <person name="Zhao X."/>
            <person name="He X."/>
            <person name="Zhang G.Q."/>
            <person name="Liu Z.J."/>
            <person name="Xu Q."/>
        </authorList>
    </citation>
    <scope>NUCLEOTIDE SEQUENCE [LARGE SCALE GENOMIC DNA]</scope>
    <source>
        <strain evidence="5">GZMU011</strain>
    </source>
</reference>
<feature type="compositionally biased region" description="Polar residues" evidence="2">
    <location>
        <begin position="918"/>
        <end position="936"/>
    </location>
</feature>
<evidence type="ECO:0000256" key="1">
    <source>
        <dbReference type="ARBA" id="ARBA00010884"/>
    </source>
</evidence>
<feature type="compositionally biased region" description="Low complexity" evidence="2">
    <location>
        <begin position="884"/>
        <end position="907"/>
    </location>
</feature>
<feature type="compositionally biased region" description="Basic and acidic residues" evidence="2">
    <location>
        <begin position="992"/>
        <end position="1008"/>
    </location>
</feature>
<evidence type="ECO:0000313" key="5">
    <source>
        <dbReference type="EMBL" id="KAL0912588.1"/>
    </source>
</evidence>
<comment type="similarity">
    <text evidence="1">Belongs to the AB hydrolase superfamily. AB hydrolase 4 family.</text>
</comment>
<protein>
    <recommendedName>
        <fullName evidence="4">DUF7750 domain-containing protein</fullName>
    </recommendedName>
</protein>
<feature type="transmembrane region" description="Helical" evidence="3">
    <location>
        <begin position="1579"/>
        <end position="1599"/>
    </location>
</feature>
<dbReference type="SUPFAM" id="SSF53474">
    <property type="entry name" value="alpha/beta-Hydrolases"/>
    <property type="match status" value="1"/>
</dbReference>
<accession>A0ABD0UIM0</accession>
<keyword evidence="3" id="KW-0812">Transmembrane</keyword>
<feature type="compositionally biased region" description="Basic and acidic residues" evidence="2">
    <location>
        <begin position="836"/>
        <end position="848"/>
    </location>
</feature>
<sequence>MNLSCFSPHLDRSYFLIPCRFPSITRHDLRRRPRRKAPELRCQFGLEGLFSTLSSVPPLDVLAPVFGFASAAAAAYLQRSLQHPVGEWILFTSPTPFNRCVLLRCPSVLFEDDGERLNGVNDRLVREDRHYVNLSRGGVPFKDEGDAGFEKNLKFQRVCLRTDDGGVISMDWPDYLDLEREQGLDTTVLIIPGTPEGSMDKKVKLFVHDVVKHGCFPIVMNPRGSAGSALTTARLFTAADSDDVCTAVQFVNGIRPWATLMGIGWGYGANMLTRYLAESRETTPVTAAVCIDTPFDLEESTKSSSHQAALNEKLTNGLKEILRANKELFQGKTKGFDVAKALSTTSIRDFDGAISMISYGFDSLEDFYRASSTRQSIENLKIPILFIQSDDGTVPLFSIPRNSITENPFTSLLLCSCSHSTINRGDRSALLWSQQLAIEWLSAVEHALLKGRHPLLNDVDITIKPSKAPTFEVRERPASARSKIHGSSDSSQILLKHNHENMDSFMKLTRSDTGNGFLVYPLNTEVNGDGGALNDNALGHRKSGNKFYEMQRDEVGTEDGKNEKLETTVDISTEGVANAISSEGGQVTQTATVIMNMLDVTMPGTLDNEQKKKVLGAMEQGETFMKALHGAVPEDVRGKITTAVAEIMQSQGTNLNLEAGKRIGWIPNVTSELKSKIQGKIKGSSLKDLGYDDGPLEQIKVDKSNGIGSEGNLGPSQEKGVRPSNGNGSEGNLGPSQEKGARPSNSNESEGNLGPSQEKGAGPTNRNGSEGNFGPSQDKSALSSGSIEDGSEMEDKVKQSDKSDQVGGGANDGSSGQHEVIEKSDAFDKNSYQHLAHGDDMNNKKDEAVDSSPQPGISSSTNFEDSSSAGSSLHQMPGEKGSEKYSSSKPSISSSTNVEDSSSSGSSVHQMPGEENGNPKNAENPTQDGASQNAEYSSKSEEPSPQPSSFKSNSISVSQALNALTEFDDSTQMAVNSVFGVIENMIDQLEKSNKEGDDEVKTSVDQRSTKGFNDGSFINGEKYKKKFYINNGSGIEPDLTQPASQPENTSSETGIESYEDVNDKLGYSKLNFNSALSDKCIKQSEDDSEASRFCSTMLTKDGDTMDLTLDVAMKRYWLSPYAPYLHRCFTPLPSQSSLDLEKATDLFLDPEEGQWKMIDQPSNSTITTGPNGKDQNVYFASGRRDVAAIEPSLILVDGEYSKFNNDLFQEDDDTSDNEQEDSVKVKLFSLIKNTLLDNLKVEVHRRIRMPDSEELNSLLAYDLENFTEKVSRAVVSYSDLNSFKENIGANSMKFGTVEGQQTVEIILSALQDASHLRKVLPSGVIVGSSLASLRTYLQLVSLHDYAKKRTSEPVNKWQMSHGFENYITDELSATKKIEKVENDHHLVSNNPISQKHGKLDTVVSTKGCIMVGAVTTALGASALLATNCEKKPDKEYDTEETPDYSIRSLFSDAEFMQEKSQNNLVTSLAEKAMSVAAPVVPKKSDGELDHERLVAVLAELGQKGGILRLVGKVALLWGGIRGAMSLTDKLITFLHIAERPLFQRVVGFVCMVLVLWSPVVIPLLPTLVQSWTSHNPNRIAEFTCIVGLYIAATILVVLWGKRIRGYENPIEQYGLDLTSVPRVFDFLKGLVGGIMIVSCIHLVNALLGYVSFASTTVLPSSSSRAIVLLRVYGSVLLLTFQGIVSATGISVVEELLFRSWLAEEVAVDLGYYRAIMISGIVFALIQRSLSSVPGFLLLSIFLFGIKQRAHGKLAAPVGIRTGLMAANFLIQNGNFLSYRAKTPPWFASSHPWHPFDGAVGLSLCAILAIYFFPKPAHKISRPIRE</sequence>
<feature type="region of interest" description="Disordered" evidence="2">
    <location>
        <begin position="1034"/>
        <end position="1056"/>
    </location>
</feature>
<feature type="region of interest" description="Disordered" evidence="2">
    <location>
        <begin position="700"/>
        <end position="954"/>
    </location>
</feature>
<keyword evidence="6" id="KW-1185">Reference proteome</keyword>
<keyword evidence="3" id="KW-1133">Transmembrane helix</keyword>
<feature type="compositionally biased region" description="Polar residues" evidence="2">
    <location>
        <begin position="851"/>
        <end position="874"/>
    </location>
</feature>
<feature type="compositionally biased region" description="Basic and acidic residues" evidence="2">
    <location>
        <begin position="819"/>
        <end position="828"/>
    </location>
</feature>
<name>A0ABD0UIM0_DENTH</name>
<feature type="region of interest" description="Disordered" evidence="2">
    <location>
        <begin position="992"/>
        <end position="1015"/>
    </location>
</feature>
<dbReference type="PANTHER" id="PTHR10794">
    <property type="entry name" value="ABHYDROLASE DOMAIN-CONTAINING PROTEIN"/>
    <property type="match status" value="1"/>
</dbReference>
<dbReference type="EMBL" id="JANQDX010000014">
    <property type="protein sequence ID" value="KAL0912588.1"/>
    <property type="molecule type" value="Genomic_DNA"/>
</dbReference>
<feature type="transmembrane region" description="Helical" evidence="3">
    <location>
        <begin position="1545"/>
        <end position="1567"/>
    </location>
</feature>
<feature type="transmembrane region" description="Helical" evidence="3">
    <location>
        <begin position="1712"/>
        <end position="1745"/>
    </location>
</feature>
<feature type="transmembrane region" description="Helical" evidence="3">
    <location>
        <begin position="1757"/>
        <end position="1775"/>
    </location>
</feature>
<organism evidence="5 6">
    <name type="scientific">Dendrobium thyrsiflorum</name>
    <name type="common">Pinecone-like raceme dendrobium</name>
    <name type="synonym">Orchid</name>
    <dbReference type="NCBI Taxonomy" id="117978"/>
    <lineage>
        <taxon>Eukaryota</taxon>
        <taxon>Viridiplantae</taxon>
        <taxon>Streptophyta</taxon>
        <taxon>Embryophyta</taxon>
        <taxon>Tracheophyta</taxon>
        <taxon>Spermatophyta</taxon>
        <taxon>Magnoliopsida</taxon>
        <taxon>Liliopsida</taxon>
        <taxon>Asparagales</taxon>
        <taxon>Orchidaceae</taxon>
        <taxon>Epidendroideae</taxon>
        <taxon>Malaxideae</taxon>
        <taxon>Dendrobiinae</taxon>
        <taxon>Dendrobium</taxon>
    </lineage>
</organism>
<dbReference type="Gene3D" id="3.40.50.1820">
    <property type="entry name" value="alpha/beta hydrolase"/>
    <property type="match status" value="1"/>
</dbReference>
<gene>
    <name evidence="5" type="ORF">M5K25_018570</name>
</gene>
<feature type="transmembrane region" description="Helical" evidence="3">
    <location>
        <begin position="1630"/>
        <end position="1650"/>
    </location>
</feature>
<keyword evidence="3" id="KW-0472">Membrane</keyword>
<dbReference type="PANTHER" id="PTHR10794:SF92">
    <property type="entry name" value="EMBRYOGENESIS-ASSOCIATED PROTEIN EMB8"/>
    <property type="match status" value="1"/>
</dbReference>
<evidence type="ECO:0000259" key="4">
    <source>
        <dbReference type="Pfam" id="PF24930"/>
    </source>
</evidence>
<evidence type="ECO:0000256" key="3">
    <source>
        <dbReference type="SAM" id="Phobius"/>
    </source>
</evidence>
<feature type="domain" description="DUF7750" evidence="4">
    <location>
        <begin position="585"/>
        <end position="649"/>
    </location>
</feature>
<feature type="compositionally biased region" description="Basic and acidic residues" evidence="2">
    <location>
        <begin position="793"/>
        <end position="804"/>
    </location>
</feature>
<feature type="transmembrane region" description="Helical" evidence="3">
    <location>
        <begin position="1795"/>
        <end position="1812"/>
    </location>
</feature>
<comment type="caution">
    <text evidence="5">The sequence shown here is derived from an EMBL/GenBank/DDBJ whole genome shotgun (WGS) entry which is preliminary data.</text>
</comment>
<feature type="compositionally biased region" description="Polar residues" evidence="2">
    <location>
        <begin position="1041"/>
        <end position="1054"/>
    </location>
</feature>
<evidence type="ECO:0000313" key="6">
    <source>
        <dbReference type="Proteomes" id="UP001552299"/>
    </source>
</evidence>
<dbReference type="Proteomes" id="UP001552299">
    <property type="component" value="Unassembled WGS sequence"/>
</dbReference>
<dbReference type="InterPro" id="IPR056652">
    <property type="entry name" value="DUF7750"/>
</dbReference>
<evidence type="ECO:0000256" key="2">
    <source>
        <dbReference type="SAM" id="MobiDB-lite"/>
    </source>
</evidence>
<dbReference type="InterPro" id="IPR050960">
    <property type="entry name" value="AB_hydrolase_4_sf"/>
</dbReference>
<feature type="transmembrane region" description="Helical" evidence="3">
    <location>
        <begin position="1671"/>
        <end position="1692"/>
    </location>
</feature>
<proteinExistence type="inferred from homology"/>